<protein>
    <recommendedName>
        <fullName evidence="6">Mic1 domain-containing protein</fullName>
    </recommendedName>
</protein>
<reference evidence="1" key="1">
    <citation type="submission" date="2023-06" db="EMBL/GenBank/DDBJ databases">
        <authorList>
            <person name="Kurt Z."/>
        </authorList>
    </citation>
    <scope>NUCLEOTIDE SEQUENCE</scope>
</reference>
<dbReference type="AlphaFoldDB" id="A0AA86TD00"/>
<name>A0AA86TD00_9EUKA</name>
<dbReference type="EMBL" id="CAXDID020000299">
    <property type="protein sequence ID" value="CAL6073157.1"/>
    <property type="molecule type" value="Genomic_DNA"/>
</dbReference>
<evidence type="ECO:0008006" key="6">
    <source>
        <dbReference type="Google" id="ProtNLM"/>
    </source>
</evidence>
<dbReference type="EMBL" id="CATOUU010000745">
    <property type="protein sequence ID" value="CAI9945474.1"/>
    <property type="molecule type" value="Genomic_DNA"/>
</dbReference>
<evidence type="ECO:0000313" key="1">
    <source>
        <dbReference type="EMBL" id="CAI9914186.1"/>
    </source>
</evidence>
<evidence type="ECO:0000313" key="3">
    <source>
        <dbReference type="EMBL" id="CAL6073157.1"/>
    </source>
</evidence>
<dbReference type="EMBL" id="CATOUU010000043">
    <property type="protein sequence ID" value="CAI9914186.1"/>
    <property type="molecule type" value="Genomic_DNA"/>
</dbReference>
<evidence type="ECO:0000313" key="5">
    <source>
        <dbReference type="Proteomes" id="UP001642409"/>
    </source>
</evidence>
<accession>A0AA86TD00</accession>
<dbReference type="EMBL" id="CAXDID020000567">
    <property type="protein sequence ID" value="CAL6103466.1"/>
    <property type="molecule type" value="Genomic_DNA"/>
</dbReference>
<keyword evidence="5" id="KW-1185">Reference proteome</keyword>
<dbReference type="Proteomes" id="UP001642409">
    <property type="component" value="Unassembled WGS sequence"/>
</dbReference>
<proteinExistence type="predicted"/>
<reference evidence="3 5" key="2">
    <citation type="submission" date="2024-07" db="EMBL/GenBank/DDBJ databases">
        <authorList>
            <person name="Akdeniz Z."/>
        </authorList>
    </citation>
    <scope>NUCLEOTIDE SEQUENCE [LARGE SCALE GENOMIC DNA]</scope>
</reference>
<evidence type="ECO:0000313" key="4">
    <source>
        <dbReference type="EMBL" id="CAL6103466.1"/>
    </source>
</evidence>
<gene>
    <name evidence="1" type="ORF">HINF_LOCUS1831</name>
    <name evidence="2" type="ORF">HINF_LOCUS33119</name>
    <name evidence="3" type="ORF">HINF_LOCUS55969</name>
    <name evidence="4" type="ORF">HINF_LOCUS72157</name>
</gene>
<organism evidence="1">
    <name type="scientific">Hexamita inflata</name>
    <dbReference type="NCBI Taxonomy" id="28002"/>
    <lineage>
        <taxon>Eukaryota</taxon>
        <taxon>Metamonada</taxon>
        <taxon>Diplomonadida</taxon>
        <taxon>Hexamitidae</taxon>
        <taxon>Hexamitinae</taxon>
        <taxon>Hexamita</taxon>
    </lineage>
</organism>
<comment type="caution">
    <text evidence="1">The sequence shown here is derived from an EMBL/GenBank/DDBJ whole genome shotgun (WGS) entry which is preliminary data.</text>
</comment>
<evidence type="ECO:0000313" key="2">
    <source>
        <dbReference type="EMBL" id="CAI9945474.1"/>
    </source>
</evidence>
<sequence>MSFLQKHQIEQPYANAIDYDPNNDLILSQSETDVKSFSNDGKLLKQTQIRPVLIASNKVMFRFCPNSDLKKICVQSQQNVLEVFDEQSKKLFIKFGNMFKKETIVGFEWVTGQILIVVLKKSVSIVKLLWAKGEQAPIIDQKQDIEIQTTVKTHQFIDNKYLLLSCNEENVDQFFIVKFTEKPQLKLSLANLNYTDTRQIFGFVLRQQFNKLYDQEAEEHLLSQESLCQQTENDLGLIKQHLAVKQEFCFSPQMKTQKLSSPTNSTLLILKLLYTSVQIMNETQLLTEAKIPSPAYSQVFVCENLLYVVNPNTLEYICYDVIGRAGQVNQNADNAVVTDNLAIGRLSIVYLQKLSANESTNVSAEQSEPVESKPANQGERLKIRYPLILKQCLRSSMNRISLARIDAKGFVQSLGTINTLADLILLFYVCIYRSDAFIEPFVEALQRFLASHYENLTTFFELILNYCLEVRICKQIQQDVLPTLKLNISDSFVESSNLSISNIQNSGIHIKMLSNAIQVKVRGKCLVYPRVFLLQVQSIIQYINLLDPDKKKFYAVQLLTALQKYELSLNSEQLVMLLSPFDNYEIQNLIDLRLLQKHQQTASALVNLAERGSDPRIAIRIYKECGMGQVVDELRQEFGL</sequence>